<feature type="domain" description="MobA-like NTP transferase" evidence="3">
    <location>
        <begin position="5"/>
        <end position="114"/>
    </location>
</feature>
<dbReference type="SUPFAM" id="SSF53448">
    <property type="entry name" value="Nucleotide-diphospho-sugar transferases"/>
    <property type="match status" value="1"/>
</dbReference>
<evidence type="ECO:0000259" key="3">
    <source>
        <dbReference type="Pfam" id="PF12804"/>
    </source>
</evidence>
<dbReference type="Gene3D" id="3.90.550.10">
    <property type="entry name" value="Spore Coat Polysaccharide Biosynthesis Protein SpsA, Chain A"/>
    <property type="match status" value="1"/>
</dbReference>
<dbReference type="RefSeq" id="WP_109021754.1">
    <property type="nucleotide sequence ID" value="NZ_AP025028.1"/>
</dbReference>
<gene>
    <name evidence="4" type="ORF">LPTSP3_g00670</name>
</gene>
<protein>
    <submittedName>
        <fullName evidence="4">Nucleoside-diphosphate-sugar pyrophosphorylase</fullName>
    </submittedName>
</protein>
<keyword evidence="1" id="KW-0808">Transferase</keyword>
<evidence type="ECO:0000313" key="4">
    <source>
        <dbReference type="EMBL" id="BDA77137.1"/>
    </source>
</evidence>
<dbReference type="PANTHER" id="PTHR43584">
    <property type="entry name" value="NUCLEOTIDYL TRANSFERASE"/>
    <property type="match status" value="1"/>
</dbReference>
<name>A0ABN6K854_9LEPT</name>
<dbReference type="InterPro" id="IPR025877">
    <property type="entry name" value="MobA-like_NTP_Trfase"/>
</dbReference>
<dbReference type="EMBL" id="AP025028">
    <property type="protein sequence ID" value="BDA77137.1"/>
    <property type="molecule type" value="Genomic_DNA"/>
</dbReference>
<dbReference type="InterPro" id="IPR050065">
    <property type="entry name" value="GlmU-like"/>
</dbReference>
<keyword evidence="5" id="KW-1185">Reference proteome</keyword>
<evidence type="ECO:0000256" key="2">
    <source>
        <dbReference type="ARBA" id="ARBA00022695"/>
    </source>
</evidence>
<evidence type="ECO:0000256" key="1">
    <source>
        <dbReference type="ARBA" id="ARBA00022679"/>
    </source>
</evidence>
<reference evidence="4 5" key="1">
    <citation type="submission" date="2021-08" db="EMBL/GenBank/DDBJ databases">
        <title>Complete genome sequence of Leptospira kobayashii strain E30.</title>
        <authorList>
            <person name="Nakao R."/>
            <person name="Nakamura S."/>
            <person name="Masuzawa T."/>
            <person name="Koizumi N."/>
        </authorList>
    </citation>
    <scope>NUCLEOTIDE SEQUENCE [LARGE SCALE GENOMIC DNA]</scope>
    <source>
        <strain evidence="4 5">E30</strain>
    </source>
</reference>
<dbReference type="InterPro" id="IPR029044">
    <property type="entry name" value="Nucleotide-diphossugar_trans"/>
</dbReference>
<dbReference type="Pfam" id="PF12804">
    <property type="entry name" value="NTP_transf_3"/>
    <property type="match status" value="1"/>
</dbReference>
<organism evidence="4 5">
    <name type="scientific">Leptospira kobayashii</name>
    <dbReference type="NCBI Taxonomy" id="1917830"/>
    <lineage>
        <taxon>Bacteria</taxon>
        <taxon>Pseudomonadati</taxon>
        <taxon>Spirochaetota</taxon>
        <taxon>Spirochaetia</taxon>
        <taxon>Leptospirales</taxon>
        <taxon>Leptospiraceae</taxon>
        <taxon>Leptospira</taxon>
    </lineage>
</organism>
<dbReference type="PANTHER" id="PTHR43584:SF8">
    <property type="entry name" value="N-ACETYLMURAMATE ALPHA-1-PHOSPHATE URIDYLYLTRANSFERASE"/>
    <property type="match status" value="1"/>
</dbReference>
<accession>A0ABN6K854</accession>
<evidence type="ECO:0000313" key="5">
    <source>
        <dbReference type="Proteomes" id="UP000245263"/>
    </source>
</evidence>
<sequence length="240" mass="27396">MKVFFLAAGFGKRMGDWTKETPKPLLKIDGISFLDYSFYLANRWGLADGWINVHYLGEKIVNHLKDFKGLKLQISYEKKEILGTAGGIKTAIQNNIPEEPILLMNPDTLLFPKSDFKIRTDLPGHSKIHLYLQELKPNENYTKIHLTDDGKIEFGFGNYYYIGLSILDPSVFDEVPADTYYDLSIIFKNLVKANQITGEVFAGTSLDLGEQKLYEDSMNQNIFGEKKESILKYIKDSFSN</sequence>
<dbReference type="Proteomes" id="UP000245263">
    <property type="component" value="Chromosome 1"/>
</dbReference>
<proteinExistence type="predicted"/>
<keyword evidence="2" id="KW-0548">Nucleotidyltransferase</keyword>